<sequence>NELEQEKWSRQSTEDLNIRLAKQNQQLRSKLQEKREERQKIDERMKGMKSKYKEKSRALNQNQQVVVSRCQETFEKLSKLHNDLEGIQQQLVMDTERFDGDSPVKGSSPTRDLGTLRLNLNPEDLPSDMNEMIQTLSKMQEQALREEILKEYYPMIVESRIVMESLLSSIGHRISRLIEMNTRASINHMQSRPPNNNYHEYVEKIEEDSS</sequence>
<dbReference type="EMBL" id="CAJVCH010253377">
    <property type="protein sequence ID" value="CAG7733682.1"/>
    <property type="molecule type" value="Genomic_DNA"/>
</dbReference>
<name>A0A8J2PCG8_9HEXA</name>
<keyword evidence="4" id="KW-1185">Reference proteome</keyword>
<dbReference type="InterPro" id="IPR005479">
    <property type="entry name" value="CPAse_ATP-bd"/>
</dbReference>
<dbReference type="GO" id="GO:0005524">
    <property type="term" value="F:ATP binding"/>
    <property type="evidence" value="ECO:0007669"/>
    <property type="project" value="InterPro"/>
</dbReference>
<feature type="compositionally biased region" description="Basic and acidic residues" evidence="1">
    <location>
        <begin position="30"/>
        <end position="57"/>
    </location>
</feature>
<organism evidence="3 4">
    <name type="scientific">Allacma fusca</name>
    <dbReference type="NCBI Taxonomy" id="39272"/>
    <lineage>
        <taxon>Eukaryota</taxon>
        <taxon>Metazoa</taxon>
        <taxon>Ecdysozoa</taxon>
        <taxon>Arthropoda</taxon>
        <taxon>Hexapoda</taxon>
        <taxon>Collembola</taxon>
        <taxon>Symphypleona</taxon>
        <taxon>Sminthuridae</taxon>
        <taxon>Allacma</taxon>
    </lineage>
</organism>
<dbReference type="PROSITE" id="PS00867">
    <property type="entry name" value="CPSASE_2"/>
    <property type="match status" value="1"/>
</dbReference>
<feature type="non-terminal residue" evidence="3">
    <location>
        <position position="1"/>
    </location>
</feature>
<proteinExistence type="predicted"/>
<feature type="non-terminal residue" evidence="3">
    <location>
        <position position="210"/>
    </location>
</feature>
<comment type="caution">
    <text evidence="3">The sequence shown here is derived from an EMBL/GenBank/DDBJ whole genome shotgun (WGS) entry which is preliminary data.</text>
</comment>
<gene>
    <name evidence="3" type="ORF">AFUS01_LOCUS22108</name>
</gene>
<evidence type="ECO:0000259" key="2">
    <source>
        <dbReference type="PROSITE" id="PS00867"/>
    </source>
</evidence>
<feature type="region of interest" description="Disordered" evidence="1">
    <location>
        <begin position="99"/>
        <end position="126"/>
    </location>
</feature>
<protein>
    <recommendedName>
        <fullName evidence="2">Carbamoyl phosphate synthase ATP-binding domain-containing protein</fullName>
    </recommendedName>
</protein>
<evidence type="ECO:0000313" key="3">
    <source>
        <dbReference type="EMBL" id="CAG7733682.1"/>
    </source>
</evidence>
<evidence type="ECO:0000256" key="1">
    <source>
        <dbReference type="SAM" id="MobiDB-lite"/>
    </source>
</evidence>
<feature type="domain" description="Carbamoyl phosphate synthase ATP-binding" evidence="2">
    <location>
        <begin position="177"/>
        <end position="184"/>
    </location>
</feature>
<feature type="region of interest" description="Disordered" evidence="1">
    <location>
        <begin position="19"/>
        <end position="57"/>
    </location>
</feature>
<evidence type="ECO:0000313" key="4">
    <source>
        <dbReference type="Proteomes" id="UP000708208"/>
    </source>
</evidence>
<dbReference type="Proteomes" id="UP000708208">
    <property type="component" value="Unassembled WGS sequence"/>
</dbReference>
<dbReference type="AlphaFoldDB" id="A0A8J2PCG8"/>
<reference evidence="3" key="1">
    <citation type="submission" date="2021-06" db="EMBL/GenBank/DDBJ databases">
        <authorList>
            <person name="Hodson N. C."/>
            <person name="Mongue J. A."/>
            <person name="Jaron S. K."/>
        </authorList>
    </citation>
    <scope>NUCLEOTIDE SEQUENCE</scope>
</reference>
<accession>A0A8J2PCG8</accession>